<sequence>MTQACSQRPDQKYFNETTPGTTPAIFAPRKISTPEIFEFGAVFSDDQHEFYYSTEIDGKAETWVMEFAAGEWSTPSKVLTHETYSFNDPMLTPDGKKLFFISNRTLTGTGPKKDYDIWYIERDGGKWSEPKNAGPNINSPQNEYYISFTRAGKMYFGSNREQDNYDIYSADIKNGKFETATKLGPGVNTSSYEADVFVSPDESYIVFAANRPGGLGVGDLYVSFRQEDGTWGNAKSLGDSINTETDDFCPYVTPDGKYLMYASRGDIYWVSTEIIKQLR</sequence>
<dbReference type="PANTHER" id="PTHR36842">
    <property type="entry name" value="PROTEIN TOLB HOMOLOG"/>
    <property type="match status" value="1"/>
</dbReference>
<dbReference type="Pfam" id="PF07676">
    <property type="entry name" value="PD40"/>
    <property type="match status" value="3"/>
</dbReference>
<dbReference type="InterPro" id="IPR011659">
    <property type="entry name" value="WD40"/>
</dbReference>
<organism evidence="2 3">
    <name type="scientific">Pseudochryseolinea flava</name>
    <dbReference type="NCBI Taxonomy" id="2059302"/>
    <lineage>
        <taxon>Bacteria</taxon>
        <taxon>Pseudomonadati</taxon>
        <taxon>Bacteroidota</taxon>
        <taxon>Cytophagia</taxon>
        <taxon>Cytophagales</taxon>
        <taxon>Fulvivirgaceae</taxon>
        <taxon>Pseudochryseolinea</taxon>
    </lineage>
</organism>
<dbReference type="SUPFAM" id="SSF69304">
    <property type="entry name" value="Tricorn protease N-terminal domain"/>
    <property type="match status" value="1"/>
</dbReference>
<comment type="caution">
    <text evidence="2">The sequence shown here is derived from an EMBL/GenBank/DDBJ whole genome shotgun (WGS) entry which is preliminary data.</text>
</comment>
<protein>
    <recommendedName>
        <fullName evidence="4">WD40-like Beta Propeller Repeat</fullName>
    </recommendedName>
</protein>
<dbReference type="OrthoDB" id="9809364at2"/>
<proteinExistence type="inferred from homology"/>
<evidence type="ECO:0000313" key="2">
    <source>
        <dbReference type="EMBL" id="RAW02420.1"/>
    </source>
</evidence>
<dbReference type="Proteomes" id="UP000251889">
    <property type="component" value="Unassembled WGS sequence"/>
</dbReference>
<accession>A0A364Y9B3</accession>
<reference evidence="2 3" key="1">
    <citation type="submission" date="2018-06" db="EMBL/GenBank/DDBJ databases">
        <title>Chryseolinea flavus sp. nov., a member of the phylum Bacteroidetes isolated from soil.</title>
        <authorList>
            <person name="Li Y."/>
            <person name="Wang J."/>
        </authorList>
    </citation>
    <scope>NUCLEOTIDE SEQUENCE [LARGE SCALE GENOMIC DNA]</scope>
    <source>
        <strain evidence="2 3">SDU1-6</strain>
    </source>
</reference>
<name>A0A364Y9B3_9BACT</name>
<dbReference type="PANTHER" id="PTHR36842:SF1">
    <property type="entry name" value="PROTEIN TOLB"/>
    <property type="match status" value="1"/>
</dbReference>
<dbReference type="EMBL" id="QMFY01000002">
    <property type="protein sequence ID" value="RAW02420.1"/>
    <property type="molecule type" value="Genomic_DNA"/>
</dbReference>
<evidence type="ECO:0008006" key="4">
    <source>
        <dbReference type="Google" id="ProtNLM"/>
    </source>
</evidence>
<dbReference type="AlphaFoldDB" id="A0A364Y9B3"/>
<comment type="similarity">
    <text evidence="1">Belongs to the TolB family.</text>
</comment>
<dbReference type="InterPro" id="IPR011042">
    <property type="entry name" value="6-blade_b-propeller_TolB-like"/>
</dbReference>
<evidence type="ECO:0000313" key="3">
    <source>
        <dbReference type="Proteomes" id="UP000251889"/>
    </source>
</evidence>
<keyword evidence="3" id="KW-1185">Reference proteome</keyword>
<dbReference type="Gene3D" id="2.120.10.30">
    <property type="entry name" value="TolB, C-terminal domain"/>
    <property type="match status" value="1"/>
</dbReference>
<evidence type="ECO:0000256" key="1">
    <source>
        <dbReference type="ARBA" id="ARBA00009820"/>
    </source>
</evidence>
<gene>
    <name evidence="2" type="ORF">DQQ10_06445</name>
</gene>